<evidence type="ECO:0000259" key="9">
    <source>
        <dbReference type="SMART" id="SM00656"/>
    </source>
</evidence>
<evidence type="ECO:0000256" key="6">
    <source>
        <dbReference type="ARBA" id="ARBA00022837"/>
    </source>
</evidence>
<dbReference type="PANTHER" id="PTHR31683:SF18">
    <property type="entry name" value="PECTATE LYASE 21-RELATED"/>
    <property type="match status" value="1"/>
</dbReference>
<evidence type="ECO:0000256" key="8">
    <source>
        <dbReference type="RuleBase" id="RU361123"/>
    </source>
</evidence>
<dbReference type="InterPro" id="IPR018082">
    <property type="entry name" value="AmbAllergen"/>
</dbReference>
<organism evidence="10 11">
    <name type="scientific">Adiantum capillus-veneris</name>
    <name type="common">Maidenhair fern</name>
    <dbReference type="NCBI Taxonomy" id="13818"/>
    <lineage>
        <taxon>Eukaryota</taxon>
        <taxon>Viridiplantae</taxon>
        <taxon>Streptophyta</taxon>
        <taxon>Embryophyta</taxon>
        <taxon>Tracheophyta</taxon>
        <taxon>Polypodiopsida</taxon>
        <taxon>Polypodiidae</taxon>
        <taxon>Polypodiales</taxon>
        <taxon>Pteridineae</taxon>
        <taxon>Pteridaceae</taxon>
        <taxon>Vittarioideae</taxon>
        <taxon>Adiantum</taxon>
    </lineage>
</organism>
<dbReference type="SUPFAM" id="SSF51126">
    <property type="entry name" value="Pectin lyase-like"/>
    <property type="match status" value="1"/>
</dbReference>
<keyword evidence="6 8" id="KW-0106">Calcium</keyword>
<keyword evidence="5" id="KW-0732">Signal</keyword>
<evidence type="ECO:0000313" key="10">
    <source>
        <dbReference type="EMBL" id="KAI5083204.1"/>
    </source>
</evidence>
<gene>
    <name evidence="10" type="ORF">GOP47_0002947</name>
</gene>
<dbReference type="SMART" id="SM00656">
    <property type="entry name" value="Amb_all"/>
    <property type="match status" value="1"/>
</dbReference>
<sequence>MKVKVSAEEAELEGAMTALINATYTDAAPERQALHEDVIEKVERTKQLLQRWAQQGSGAIANNTGGDGGASAAGSCSPPRLSEISVVLNSVEGLLLQELASQAARQIDAASSALSACQAALADQQAASASQQTTNSLEDTGSYILEQAISLLQAASLSLNKLENLNVDSSANPTLIEPDLEFPSSDNTMVETEARRGGGGGGCRRDGTACQFSSCGRGKRLVMCAMGFAYGVTGGANGPTYIVTRSDDNPAHPQPGSLRYAVGLGGGSRGVWITFSNSMIIQLKSMLWIRSSTTVDGRGANITINGRMLVVGGVSNVILHNFQINSMGESDTIHVFAGSTKVWVDHITSFDAKLGLISVVQKATDVTISNCKLSNQNFNMLLGASDSDVVDKNMRVTVYRNWFKDSMQRMPHCRWGFCHVINNLYTNWGFYAIGGRVHARIFSESNAFVAGRRQEVTPWFPGASFTPNFDSSAQIYSYKDLLLNGTTFHQFGQPLSSVASSMAPPYRSNAAYPPLLPNIRALPNFIRSCSGAVFYPSQVNQCVRFAGLS</sequence>
<dbReference type="Gene3D" id="2.160.20.10">
    <property type="entry name" value="Single-stranded right-handed beta-helix, Pectin lyase-like"/>
    <property type="match status" value="1"/>
</dbReference>
<evidence type="ECO:0000256" key="3">
    <source>
        <dbReference type="ARBA" id="ARBA00012272"/>
    </source>
</evidence>
<dbReference type="PANTHER" id="PTHR31683">
    <property type="entry name" value="PECTATE LYASE 18-RELATED"/>
    <property type="match status" value="1"/>
</dbReference>
<keyword evidence="4 8" id="KW-0479">Metal-binding</keyword>
<accession>A0A9D4VBA2</accession>
<dbReference type="InterPro" id="IPR012334">
    <property type="entry name" value="Pectin_lyas_fold"/>
</dbReference>
<dbReference type="PRINTS" id="PR00807">
    <property type="entry name" value="AMBALLERGEN"/>
</dbReference>
<comment type="pathway">
    <text evidence="2 8">Glycan metabolism; pectin degradation; 2-dehydro-3-deoxy-D-gluconate from pectin: step 2/5.</text>
</comment>
<reference evidence="10" key="1">
    <citation type="submission" date="2021-01" db="EMBL/GenBank/DDBJ databases">
        <title>Adiantum capillus-veneris genome.</title>
        <authorList>
            <person name="Fang Y."/>
            <person name="Liao Q."/>
        </authorList>
    </citation>
    <scope>NUCLEOTIDE SEQUENCE</scope>
    <source>
        <strain evidence="10">H3</strain>
        <tissue evidence="10">Leaf</tissue>
    </source>
</reference>
<comment type="caution">
    <text evidence="10">The sequence shown here is derived from an EMBL/GenBank/DDBJ whole genome shotgun (WGS) entry which is preliminary data.</text>
</comment>
<protein>
    <recommendedName>
        <fullName evidence="3 8">Pectate lyase</fullName>
        <ecNumber evidence="3 8">4.2.2.2</ecNumber>
    </recommendedName>
</protein>
<evidence type="ECO:0000256" key="1">
    <source>
        <dbReference type="ARBA" id="ARBA00000695"/>
    </source>
</evidence>
<name>A0A9D4VBA2_ADICA</name>
<dbReference type="EMBL" id="JABFUD020000002">
    <property type="protein sequence ID" value="KAI5083204.1"/>
    <property type="molecule type" value="Genomic_DNA"/>
</dbReference>
<comment type="cofactor">
    <cofactor evidence="8">
        <name>Ca(2+)</name>
        <dbReference type="ChEBI" id="CHEBI:29108"/>
    </cofactor>
    <text evidence="8">Binds 1 Ca(2+) ion. Required for its activity.</text>
</comment>
<proteinExistence type="inferred from homology"/>
<evidence type="ECO:0000256" key="4">
    <source>
        <dbReference type="ARBA" id="ARBA00022723"/>
    </source>
</evidence>
<dbReference type="GO" id="GO:0046872">
    <property type="term" value="F:metal ion binding"/>
    <property type="evidence" value="ECO:0007669"/>
    <property type="project" value="UniProtKB-KW"/>
</dbReference>
<evidence type="ECO:0000256" key="7">
    <source>
        <dbReference type="ARBA" id="ARBA00023239"/>
    </source>
</evidence>
<evidence type="ECO:0000313" key="11">
    <source>
        <dbReference type="Proteomes" id="UP000886520"/>
    </source>
</evidence>
<feature type="domain" description="Pectate lyase" evidence="9">
    <location>
        <begin position="278"/>
        <end position="454"/>
    </location>
</feature>
<dbReference type="AlphaFoldDB" id="A0A9D4VBA2"/>
<dbReference type="Proteomes" id="UP000886520">
    <property type="component" value="Chromosome 3"/>
</dbReference>
<evidence type="ECO:0000256" key="5">
    <source>
        <dbReference type="ARBA" id="ARBA00022729"/>
    </source>
</evidence>
<dbReference type="InterPro" id="IPR045032">
    <property type="entry name" value="PEL"/>
</dbReference>
<comment type="catalytic activity">
    <reaction evidence="1 8">
        <text>Eliminative cleavage of (1-&gt;4)-alpha-D-galacturonan to give oligosaccharides with 4-deoxy-alpha-D-galact-4-enuronosyl groups at their non-reducing ends.</text>
        <dbReference type="EC" id="4.2.2.2"/>
    </reaction>
</comment>
<dbReference type="Pfam" id="PF00544">
    <property type="entry name" value="Pectate_lyase_4"/>
    <property type="match status" value="1"/>
</dbReference>
<dbReference type="InterPro" id="IPR002022">
    <property type="entry name" value="Pec_lyase"/>
</dbReference>
<evidence type="ECO:0000256" key="2">
    <source>
        <dbReference type="ARBA" id="ARBA00005220"/>
    </source>
</evidence>
<keyword evidence="11" id="KW-1185">Reference proteome</keyword>
<dbReference type="GO" id="GO:0030570">
    <property type="term" value="F:pectate lyase activity"/>
    <property type="evidence" value="ECO:0007669"/>
    <property type="project" value="UniProtKB-EC"/>
</dbReference>
<dbReference type="InterPro" id="IPR011050">
    <property type="entry name" value="Pectin_lyase_fold/virulence"/>
</dbReference>
<dbReference type="EC" id="4.2.2.2" evidence="3 8"/>
<comment type="similarity">
    <text evidence="8">Belongs to the polysaccharide lyase 1 family.</text>
</comment>
<dbReference type="OrthoDB" id="1637350at2759"/>
<keyword evidence="7 8" id="KW-0456">Lyase</keyword>